<comment type="caution">
    <text evidence="1">The sequence shown here is derived from an EMBL/GenBank/DDBJ whole genome shotgun (WGS) entry which is preliminary data.</text>
</comment>
<reference evidence="1 2" key="1">
    <citation type="submission" date="2015-01" db="EMBL/GenBank/DDBJ databases">
        <title>Evolution of Trichinella species and genotypes.</title>
        <authorList>
            <person name="Korhonen P.K."/>
            <person name="Edoardo P."/>
            <person name="Giuseppe L.R."/>
            <person name="Gasser R.B."/>
        </authorList>
    </citation>
    <scope>NUCLEOTIDE SEQUENCE [LARGE SCALE GENOMIC DNA]</scope>
    <source>
        <strain evidence="1">ISS13</strain>
    </source>
</reference>
<protein>
    <submittedName>
        <fullName evidence="1">Uncharacterized protein</fullName>
    </submittedName>
</protein>
<organism evidence="1 2">
    <name type="scientific">Trichinella pseudospiralis</name>
    <name type="common">Parasitic roundworm</name>
    <dbReference type="NCBI Taxonomy" id="6337"/>
    <lineage>
        <taxon>Eukaryota</taxon>
        <taxon>Metazoa</taxon>
        <taxon>Ecdysozoa</taxon>
        <taxon>Nematoda</taxon>
        <taxon>Enoplea</taxon>
        <taxon>Dorylaimia</taxon>
        <taxon>Trichinellida</taxon>
        <taxon>Trichinellidae</taxon>
        <taxon>Trichinella</taxon>
    </lineage>
</organism>
<name>A0A0V1EYA0_TRIPS</name>
<accession>A0A0V1EYA0</accession>
<proteinExistence type="predicted"/>
<dbReference type="Proteomes" id="UP000054632">
    <property type="component" value="Unassembled WGS sequence"/>
</dbReference>
<sequence>MGANPLLFLFLIGFFQSKSLASSFICPWHRQM</sequence>
<evidence type="ECO:0000313" key="1">
    <source>
        <dbReference type="EMBL" id="KRY78781.1"/>
    </source>
</evidence>
<gene>
    <name evidence="1" type="ORF">T4A_6758</name>
</gene>
<dbReference type="EMBL" id="JYDR01000003">
    <property type="protein sequence ID" value="KRY78781.1"/>
    <property type="molecule type" value="Genomic_DNA"/>
</dbReference>
<dbReference type="AlphaFoldDB" id="A0A0V1EYA0"/>
<evidence type="ECO:0000313" key="2">
    <source>
        <dbReference type="Proteomes" id="UP000054632"/>
    </source>
</evidence>